<feature type="domain" description="Reelin" evidence="24">
    <location>
        <begin position="15"/>
        <end position="177"/>
    </location>
</feature>
<dbReference type="PROSITE" id="PS50939">
    <property type="entry name" value="CYTOCHROME_B561"/>
    <property type="match status" value="1"/>
</dbReference>
<keyword evidence="16" id="KW-0044">Antibiotic</keyword>
<dbReference type="GO" id="GO:0016020">
    <property type="term" value="C:membrane"/>
    <property type="evidence" value="ECO:0007669"/>
    <property type="project" value="UniProtKB-SubCell"/>
</dbReference>
<comment type="similarity">
    <text evidence="4">Belongs to the insect defense protein family.</text>
</comment>
<feature type="transmembrane region" description="Helical" evidence="20">
    <location>
        <begin position="469"/>
        <end position="489"/>
    </location>
</feature>
<evidence type="ECO:0000256" key="5">
    <source>
        <dbReference type="ARBA" id="ARBA00009195"/>
    </source>
</evidence>
<evidence type="ECO:0000256" key="21">
    <source>
        <dbReference type="SAM" id="SignalP"/>
    </source>
</evidence>
<dbReference type="GO" id="GO:0005576">
    <property type="term" value="C:extracellular region"/>
    <property type="evidence" value="ECO:0007669"/>
    <property type="project" value="UniProtKB-SubCell"/>
</dbReference>
<sequence length="626" mass="68242">MRMTLLWCLCLTALIDHARGYGRGAPDWTCSTMTPSHSGSLAQATPASDYQITTSSGSFTPGESITVTITALNGKDFKGYLMHAIDEGTGSVLGTFSVTGGGQTMCGSARNQAVTHTSKASKTTESFSWTAPANANGNIVFVSTIVQSYSVYWMNVRSNAVSPASAVVTTKQTTAAPSIKTSSTTMSVVSTKPPVAGALMMDASCGDTRGCFVSCEGTDCQYVVSWEYKPEYVDFSIERKVEGGGQKWVAIAFSNDVKMGDDDVFHCISDSTGRVTVARSFNMGTSNQPINNPQEGISSVSGSFTDGVFRCSFRYSQVAPNNRRKRQSTTRPMTDLHLHRHLMLGDGPAFGDSVGMHTQNPVVTADLVNLQLTSIIGDVARYPLVKVHGCLMILAWIFCTGVGLIFARFYKPVWSERTILGLKVWFQFHRGLMVTTLVLTLVGFIIIFVEANGYSKISAPMGKGYTESHPILGIIVTILTVTNPIMALFRPGPKDKNRPIFNWAHWAVGMAAHILGVITICFGVELQKVGAPKYTVFVVIGYIVYHVLMEITLKVYDLFAERQSSARIEHMEMKNGNGATQNGNSFRPEETKRDPKDSIIKKILLVFHVAIAFAFTLTLLLLVTQY</sequence>
<evidence type="ECO:0000256" key="14">
    <source>
        <dbReference type="ARBA" id="ARBA00022989"/>
    </source>
</evidence>
<dbReference type="InterPro" id="IPR042307">
    <property type="entry name" value="Reeler_sf"/>
</dbReference>
<keyword evidence="25" id="KW-1185">Reference proteome</keyword>
<evidence type="ECO:0000256" key="4">
    <source>
        <dbReference type="ARBA" id="ARBA00008501"/>
    </source>
</evidence>
<evidence type="ECO:0000256" key="3">
    <source>
        <dbReference type="ARBA" id="ARBA00004613"/>
    </source>
</evidence>
<evidence type="ECO:0000313" key="25">
    <source>
        <dbReference type="Proteomes" id="UP000694844"/>
    </source>
</evidence>
<dbReference type="InterPro" id="IPR006593">
    <property type="entry name" value="Cyt_b561/ferric_Rdtase_TM"/>
</dbReference>
<dbReference type="InterPro" id="IPR051237">
    <property type="entry name" value="Ferric-chelate_Red/DefProt"/>
</dbReference>
<comment type="subcellular location">
    <subcellularLocation>
        <location evidence="2">Membrane</location>
        <topology evidence="2">Multi-pass membrane protein</topology>
    </subcellularLocation>
    <subcellularLocation>
        <location evidence="3">Secreted</location>
    </subcellularLocation>
</comment>
<keyword evidence="18" id="KW-0325">Glycoprotein</keyword>
<keyword evidence="7" id="KW-0964">Secreted</keyword>
<dbReference type="GeneID" id="111120112"/>
<dbReference type="CDD" id="cd08544">
    <property type="entry name" value="Reeler"/>
    <property type="match status" value="1"/>
</dbReference>
<comment type="cofactor">
    <cofactor evidence="1">
        <name>heme b</name>
        <dbReference type="ChEBI" id="CHEBI:60344"/>
    </cofactor>
</comment>
<keyword evidence="14 20" id="KW-1133">Transmembrane helix</keyword>
<protein>
    <submittedName>
        <fullName evidence="26">Ferric-chelate reductase 1 isoform X3</fullName>
    </submittedName>
</protein>
<keyword evidence="15" id="KW-0408">Iron</keyword>
<organism evidence="25 26">
    <name type="scientific">Crassostrea virginica</name>
    <name type="common">Eastern oyster</name>
    <dbReference type="NCBI Taxonomy" id="6565"/>
    <lineage>
        <taxon>Eukaryota</taxon>
        <taxon>Metazoa</taxon>
        <taxon>Spiralia</taxon>
        <taxon>Lophotrochozoa</taxon>
        <taxon>Mollusca</taxon>
        <taxon>Bivalvia</taxon>
        <taxon>Autobranchia</taxon>
        <taxon>Pteriomorphia</taxon>
        <taxon>Ostreida</taxon>
        <taxon>Ostreoidea</taxon>
        <taxon>Ostreidae</taxon>
        <taxon>Crassostrea</taxon>
    </lineage>
</organism>
<dbReference type="CDD" id="cd09628">
    <property type="entry name" value="DOMON_SDR_2_like"/>
    <property type="match status" value="1"/>
</dbReference>
<comment type="similarity">
    <text evidence="5">Belongs to the FRRS1 family.</text>
</comment>
<dbReference type="Pfam" id="PF02014">
    <property type="entry name" value="Reeler"/>
    <property type="match status" value="1"/>
</dbReference>
<evidence type="ECO:0000259" key="22">
    <source>
        <dbReference type="PROSITE" id="PS50836"/>
    </source>
</evidence>
<dbReference type="CDD" id="cd08760">
    <property type="entry name" value="Cyt_b561_FRRS1_like"/>
    <property type="match status" value="1"/>
</dbReference>
<evidence type="ECO:0000313" key="26">
    <source>
        <dbReference type="RefSeq" id="XP_022316505.1"/>
    </source>
</evidence>
<evidence type="ECO:0000256" key="6">
    <source>
        <dbReference type="ARBA" id="ARBA00022448"/>
    </source>
</evidence>
<dbReference type="PANTHER" id="PTHR45828">
    <property type="entry name" value="CYTOCHROME B561/FERRIC REDUCTASE TRANSMEMBRANE"/>
    <property type="match status" value="1"/>
</dbReference>
<dbReference type="AlphaFoldDB" id="A0A8B8CL56"/>
<keyword evidence="10 20" id="KW-0812">Transmembrane</keyword>
<feature type="domain" description="Cytochrome b561" evidence="23">
    <location>
        <begin position="351"/>
        <end position="559"/>
    </location>
</feature>
<evidence type="ECO:0000256" key="7">
    <source>
        <dbReference type="ARBA" id="ARBA00022525"/>
    </source>
</evidence>
<name>A0A8B8CL56_CRAVI</name>
<keyword evidence="13" id="KW-0249">Electron transport</keyword>
<dbReference type="InterPro" id="IPR005018">
    <property type="entry name" value="DOMON_domain"/>
</dbReference>
<dbReference type="GO" id="GO:0045087">
    <property type="term" value="P:innate immune response"/>
    <property type="evidence" value="ECO:0007669"/>
    <property type="project" value="UniProtKB-KW"/>
</dbReference>
<dbReference type="PROSITE" id="PS51019">
    <property type="entry name" value="REELIN"/>
    <property type="match status" value="1"/>
</dbReference>
<evidence type="ECO:0000256" key="9">
    <source>
        <dbReference type="ARBA" id="ARBA00022588"/>
    </source>
</evidence>
<proteinExistence type="inferred from homology"/>
<dbReference type="GO" id="GO:0042742">
    <property type="term" value="P:defense response to bacterium"/>
    <property type="evidence" value="ECO:0007669"/>
    <property type="project" value="UniProtKB-KW"/>
</dbReference>
<keyword evidence="11 21" id="KW-0732">Signal</keyword>
<dbReference type="SMART" id="SM00665">
    <property type="entry name" value="B561"/>
    <property type="match status" value="1"/>
</dbReference>
<dbReference type="PROSITE" id="PS50836">
    <property type="entry name" value="DOMON"/>
    <property type="match status" value="1"/>
</dbReference>
<gene>
    <name evidence="26" type="primary">LOC111120112</name>
</gene>
<evidence type="ECO:0000256" key="16">
    <source>
        <dbReference type="ARBA" id="ARBA00023022"/>
    </source>
</evidence>
<feature type="transmembrane region" description="Helical" evidence="20">
    <location>
        <begin position="501"/>
        <end position="522"/>
    </location>
</feature>
<feature type="signal peptide" evidence="21">
    <location>
        <begin position="1"/>
        <end position="20"/>
    </location>
</feature>
<dbReference type="RefSeq" id="XP_022316505.1">
    <property type="nucleotide sequence ID" value="XM_022460797.1"/>
</dbReference>
<feature type="transmembrane region" description="Helical" evidence="20">
    <location>
        <begin position="534"/>
        <end position="553"/>
    </location>
</feature>
<evidence type="ECO:0000256" key="1">
    <source>
        <dbReference type="ARBA" id="ARBA00001970"/>
    </source>
</evidence>
<dbReference type="PANTHER" id="PTHR45828:SF9">
    <property type="entry name" value="CELL WALL INTEGRITY AND STRESS RESPONSE COMPONENT 4-LIKE-RELATED"/>
    <property type="match status" value="1"/>
</dbReference>
<evidence type="ECO:0000256" key="2">
    <source>
        <dbReference type="ARBA" id="ARBA00004141"/>
    </source>
</evidence>
<dbReference type="Proteomes" id="UP000694844">
    <property type="component" value="Chromosome 2"/>
</dbReference>
<evidence type="ECO:0000259" key="24">
    <source>
        <dbReference type="PROSITE" id="PS51019"/>
    </source>
</evidence>
<keyword evidence="17 20" id="KW-0472">Membrane</keyword>
<dbReference type="Pfam" id="PF03351">
    <property type="entry name" value="DOMON"/>
    <property type="match status" value="1"/>
</dbReference>
<keyword evidence="9" id="KW-0399">Innate immunity</keyword>
<keyword evidence="6" id="KW-0813">Transport</keyword>
<feature type="chain" id="PRO_5033983755" evidence="21">
    <location>
        <begin position="21"/>
        <end position="626"/>
    </location>
</feature>
<feature type="transmembrane region" description="Helical" evidence="20">
    <location>
        <begin position="391"/>
        <end position="410"/>
    </location>
</feature>
<dbReference type="Pfam" id="PF03188">
    <property type="entry name" value="Cytochrom_B561"/>
    <property type="match status" value="1"/>
</dbReference>
<keyword evidence="12" id="KW-0391">Immunity</keyword>
<accession>A0A8B8CL56</accession>
<dbReference type="OrthoDB" id="6372137at2759"/>
<evidence type="ECO:0000256" key="10">
    <source>
        <dbReference type="ARBA" id="ARBA00022692"/>
    </source>
</evidence>
<feature type="transmembrane region" description="Helical" evidence="20">
    <location>
        <begin position="431"/>
        <end position="449"/>
    </location>
</feature>
<dbReference type="Gene3D" id="2.60.40.4060">
    <property type="entry name" value="Reeler domain"/>
    <property type="match status" value="1"/>
</dbReference>
<evidence type="ECO:0000256" key="20">
    <source>
        <dbReference type="SAM" id="Phobius"/>
    </source>
</evidence>
<evidence type="ECO:0000256" key="17">
    <source>
        <dbReference type="ARBA" id="ARBA00023136"/>
    </source>
</evidence>
<evidence type="ECO:0000256" key="19">
    <source>
        <dbReference type="SAM" id="MobiDB-lite"/>
    </source>
</evidence>
<keyword evidence="8" id="KW-0929">Antimicrobial</keyword>
<evidence type="ECO:0000259" key="23">
    <source>
        <dbReference type="PROSITE" id="PS50939"/>
    </source>
</evidence>
<evidence type="ECO:0000256" key="15">
    <source>
        <dbReference type="ARBA" id="ARBA00023004"/>
    </source>
</evidence>
<evidence type="ECO:0000256" key="11">
    <source>
        <dbReference type="ARBA" id="ARBA00022729"/>
    </source>
</evidence>
<feature type="transmembrane region" description="Helical" evidence="20">
    <location>
        <begin position="603"/>
        <end position="623"/>
    </location>
</feature>
<evidence type="ECO:0000256" key="12">
    <source>
        <dbReference type="ARBA" id="ARBA00022859"/>
    </source>
</evidence>
<reference evidence="26" key="1">
    <citation type="submission" date="2025-08" db="UniProtKB">
        <authorList>
            <consortium name="RefSeq"/>
        </authorList>
    </citation>
    <scope>IDENTIFICATION</scope>
    <source>
        <tissue evidence="26">Whole sample</tissue>
    </source>
</reference>
<evidence type="ECO:0000256" key="13">
    <source>
        <dbReference type="ARBA" id="ARBA00022982"/>
    </source>
</evidence>
<feature type="region of interest" description="Disordered" evidence="19">
    <location>
        <begin position="574"/>
        <end position="593"/>
    </location>
</feature>
<dbReference type="InterPro" id="IPR002861">
    <property type="entry name" value="Reeler_dom"/>
</dbReference>
<evidence type="ECO:0000256" key="8">
    <source>
        <dbReference type="ARBA" id="ARBA00022529"/>
    </source>
</evidence>
<evidence type="ECO:0000256" key="18">
    <source>
        <dbReference type="ARBA" id="ARBA00023180"/>
    </source>
</evidence>
<dbReference type="Gene3D" id="1.20.120.1770">
    <property type="match status" value="1"/>
</dbReference>
<feature type="domain" description="DOMON" evidence="22">
    <location>
        <begin position="220"/>
        <end position="347"/>
    </location>
</feature>